<organism evidence="10 11">
    <name type="scientific">Fumia xinanensis</name>
    <dbReference type="NCBI Taxonomy" id="2763659"/>
    <lineage>
        <taxon>Bacteria</taxon>
        <taxon>Bacillati</taxon>
        <taxon>Bacillota</taxon>
        <taxon>Clostridia</taxon>
        <taxon>Eubacteriales</taxon>
        <taxon>Oscillospiraceae</taxon>
        <taxon>Fumia</taxon>
    </lineage>
</organism>
<dbReference type="RefSeq" id="WP_249293749.1">
    <property type="nucleotide sequence ID" value="NZ_JACRSV010000001.1"/>
</dbReference>
<dbReference type="EMBL" id="JACRSV010000001">
    <property type="protein sequence ID" value="MBC8558851.1"/>
    <property type="molecule type" value="Genomic_DNA"/>
</dbReference>
<feature type="domain" description="PASTA" evidence="9">
    <location>
        <begin position="518"/>
        <end position="586"/>
    </location>
</feature>
<dbReference type="Gene3D" id="3.30.10.20">
    <property type="match status" value="2"/>
</dbReference>
<keyword evidence="2" id="KW-0808">Transferase</keyword>
<keyword evidence="7" id="KW-1133">Transmembrane helix</keyword>
<feature type="transmembrane region" description="Helical" evidence="7">
    <location>
        <begin position="368"/>
        <end position="392"/>
    </location>
</feature>
<protein>
    <submittedName>
        <fullName evidence="10">PASTA domain-containing protein</fullName>
    </submittedName>
</protein>
<keyword evidence="5" id="KW-0067">ATP-binding</keyword>
<accession>A0A926E430</accession>
<keyword evidence="4" id="KW-0418">Kinase</keyword>
<dbReference type="CDD" id="cd06577">
    <property type="entry name" value="PASTA_pknB"/>
    <property type="match status" value="2"/>
</dbReference>
<dbReference type="PANTHER" id="PTHR24345">
    <property type="entry name" value="SERINE/THREONINE-PROTEIN KINASE PLK"/>
    <property type="match status" value="1"/>
</dbReference>
<keyword evidence="1" id="KW-0723">Serine/threonine-protein kinase</keyword>
<name>A0A926E430_9FIRM</name>
<dbReference type="AlphaFoldDB" id="A0A926E430"/>
<evidence type="ECO:0000259" key="9">
    <source>
        <dbReference type="PROSITE" id="PS51178"/>
    </source>
</evidence>
<evidence type="ECO:0000313" key="10">
    <source>
        <dbReference type="EMBL" id="MBC8558851.1"/>
    </source>
</evidence>
<evidence type="ECO:0000256" key="2">
    <source>
        <dbReference type="ARBA" id="ARBA00022679"/>
    </source>
</evidence>
<feature type="compositionally biased region" description="Basic and acidic residues" evidence="6">
    <location>
        <begin position="349"/>
        <end position="363"/>
    </location>
</feature>
<dbReference type="InterPro" id="IPR005543">
    <property type="entry name" value="PASTA_dom"/>
</dbReference>
<dbReference type="PROSITE" id="PS51178">
    <property type="entry name" value="PASTA"/>
    <property type="match status" value="1"/>
</dbReference>
<evidence type="ECO:0000256" key="7">
    <source>
        <dbReference type="SAM" id="Phobius"/>
    </source>
</evidence>
<evidence type="ECO:0000256" key="5">
    <source>
        <dbReference type="ARBA" id="ARBA00022840"/>
    </source>
</evidence>
<dbReference type="Gene3D" id="1.10.510.10">
    <property type="entry name" value="Transferase(Phosphotransferase) domain 1"/>
    <property type="match status" value="1"/>
</dbReference>
<feature type="compositionally biased region" description="Polar residues" evidence="6">
    <location>
        <begin position="403"/>
        <end position="413"/>
    </location>
</feature>
<dbReference type="Proteomes" id="UP000610760">
    <property type="component" value="Unassembled WGS sequence"/>
</dbReference>
<dbReference type="GO" id="GO:0005524">
    <property type="term" value="F:ATP binding"/>
    <property type="evidence" value="ECO:0007669"/>
    <property type="project" value="UniProtKB-KW"/>
</dbReference>
<gene>
    <name evidence="10" type="ORF">H8710_02080</name>
</gene>
<keyword evidence="3" id="KW-0547">Nucleotide-binding</keyword>
<comment type="caution">
    <text evidence="10">The sequence shown here is derived from an EMBL/GenBank/DDBJ whole genome shotgun (WGS) entry which is preliminary data.</text>
</comment>
<dbReference type="Pfam" id="PF00069">
    <property type="entry name" value="Pkinase"/>
    <property type="match status" value="1"/>
</dbReference>
<evidence type="ECO:0000313" key="11">
    <source>
        <dbReference type="Proteomes" id="UP000610760"/>
    </source>
</evidence>
<feature type="region of interest" description="Disordered" evidence="6">
    <location>
        <begin position="398"/>
        <end position="452"/>
    </location>
</feature>
<dbReference type="SMART" id="SM00740">
    <property type="entry name" value="PASTA"/>
    <property type="match status" value="2"/>
</dbReference>
<evidence type="ECO:0000256" key="6">
    <source>
        <dbReference type="SAM" id="MobiDB-lite"/>
    </source>
</evidence>
<feature type="region of interest" description="Disordered" evidence="6">
    <location>
        <begin position="321"/>
        <end position="363"/>
    </location>
</feature>
<dbReference type="SUPFAM" id="SSF56112">
    <property type="entry name" value="Protein kinase-like (PK-like)"/>
    <property type="match status" value="1"/>
</dbReference>
<evidence type="ECO:0000256" key="4">
    <source>
        <dbReference type="ARBA" id="ARBA00022777"/>
    </source>
</evidence>
<evidence type="ECO:0000256" key="1">
    <source>
        <dbReference type="ARBA" id="ARBA00022527"/>
    </source>
</evidence>
<proteinExistence type="predicted"/>
<dbReference type="PANTHER" id="PTHR24345:SF91">
    <property type="entry name" value="SERINE_THREONINE-PROTEIN KINASE PLK4"/>
    <property type="match status" value="1"/>
</dbReference>
<feature type="compositionally biased region" description="Low complexity" evidence="6">
    <location>
        <begin position="335"/>
        <end position="348"/>
    </location>
</feature>
<dbReference type="Pfam" id="PF03793">
    <property type="entry name" value="PASTA"/>
    <property type="match status" value="1"/>
</dbReference>
<sequence length="594" mass="66419">MNENLCMGCMRDKGEEEVCPFCGYSDTSPRFPSYLAPRTVINNRYVVGKVLSYNGESVTYIGYDVIGERKVKVHEYFPDTLVTRGEDGKSVAVNNGRQIQFKAYMSDFIEIAEKLSRMRTLTCITQVFAICYQNNTVYSILEFVEGISLKTYLEKRDVMLTWTETSDLLLPLVKTLAIVHEEGLIHRGISTDSVILSRSKMVKLDGFAISAVRAARTELVAELFPGFSAPEQYSAVSPHGPWTDVYAVCALLYTCVTAAAPPEALIRSNSRPLLPPRERNETVPPRVSQAIIQGLSLSTTERIQNVEELLAKIGGPFQKGAVGSDAPTVSMRAQPPSRRPTSTLPRIPMEAERKQEEKEEKDGGNKRLILWSMGITLPILLVILIFTFWFLFGKDRHKEPEGDTTSIVDSMSENDPFRGESEFHSSSDRSESESSSSQSSEESSESSESKQMHKVANFVGQDYKTVTGNPENQKLYIFDPPEYVYDEQYPEGTITYQSVSEGTEFEKTMSIKFKVSKGSSTVLIPPYEKKTQAEYTAKLDELGIKYTILYRWDSSYPEGYVVGTDHMVGSKYNTQTGGTIEVYVNKAPPANSVD</sequence>
<keyword evidence="11" id="KW-1185">Reference proteome</keyword>
<feature type="compositionally biased region" description="Basic and acidic residues" evidence="6">
    <location>
        <begin position="415"/>
        <end position="432"/>
    </location>
</feature>
<reference evidence="10" key="1">
    <citation type="submission" date="2020-08" db="EMBL/GenBank/DDBJ databases">
        <title>Genome public.</title>
        <authorList>
            <person name="Liu C."/>
            <person name="Sun Q."/>
        </authorList>
    </citation>
    <scope>NUCLEOTIDE SEQUENCE</scope>
    <source>
        <strain evidence="10">NSJ-33</strain>
    </source>
</reference>
<dbReference type="InterPro" id="IPR000719">
    <property type="entry name" value="Prot_kinase_dom"/>
</dbReference>
<dbReference type="GO" id="GO:0004674">
    <property type="term" value="F:protein serine/threonine kinase activity"/>
    <property type="evidence" value="ECO:0007669"/>
    <property type="project" value="UniProtKB-KW"/>
</dbReference>
<evidence type="ECO:0000256" key="3">
    <source>
        <dbReference type="ARBA" id="ARBA00022741"/>
    </source>
</evidence>
<dbReference type="InterPro" id="IPR011009">
    <property type="entry name" value="Kinase-like_dom_sf"/>
</dbReference>
<dbReference type="SMART" id="SM00220">
    <property type="entry name" value="S_TKc"/>
    <property type="match status" value="1"/>
</dbReference>
<dbReference type="PROSITE" id="PS50011">
    <property type="entry name" value="PROTEIN_KINASE_DOM"/>
    <property type="match status" value="1"/>
</dbReference>
<evidence type="ECO:0000259" key="8">
    <source>
        <dbReference type="PROSITE" id="PS50011"/>
    </source>
</evidence>
<feature type="domain" description="Protein kinase" evidence="8">
    <location>
        <begin position="55"/>
        <end position="318"/>
    </location>
</feature>
<keyword evidence="7" id="KW-0472">Membrane</keyword>
<keyword evidence="7" id="KW-0812">Transmembrane</keyword>